<dbReference type="SUPFAM" id="SSF88659">
    <property type="entry name" value="Sigma3 and sigma4 domains of RNA polymerase sigma factors"/>
    <property type="match status" value="1"/>
</dbReference>
<proteinExistence type="inferred from homology"/>
<dbReference type="RefSeq" id="WP_147669468.1">
    <property type="nucleotide sequence ID" value="NZ_CP120678.1"/>
</dbReference>
<dbReference type="InterPro" id="IPR013324">
    <property type="entry name" value="RNA_pol_sigma_r3/r4-like"/>
</dbReference>
<protein>
    <recommendedName>
        <fullName evidence="2">UPF0251 protein P3F81_12635</fullName>
    </recommendedName>
</protein>
<dbReference type="EMBL" id="CP120678">
    <property type="protein sequence ID" value="WIW70706.1"/>
    <property type="molecule type" value="Genomic_DNA"/>
</dbReference>
<dbReference type="InterPro" id="IPR036388">
    <property type="entry name" value="WH-like_DNA-bd_sf"/>
</dbReference>
<dbReference type="PANTHER" id="PTHR37478">
    <property type="match status" value="1"/>
</dbReference>
<dbReference type="AlphaFoldDB" id="A0A9Y2AIM7"/>
<dbReference type="InterPro" id="IPR002852">
    <property type="entry name" value="UPF0251"/>
</dbReference>
<evidence type="ECO:0000256" key="1">
    <source>
        <dbReference type="ARBA" id="ARBA00009350"/>
    </source>
</evidence>
<dbReference type="Pfam" id="PF02001">
    <property type="entry name" value="DUF134"/>
    <property type="match status" value="1"/>
</dbReference>
<dbReference type="PANTHER" id="PTHR37478:SF2">
    <property type="entry name" value="UPF0251 PROTEIN TK0562"/>
    <property type="match status" value="1"/>
</dbReference>
<accession>A0A9Y2AIM7</accession>
<evidence type="ECO:0000313" key="3">
    <source>
        <dbReference type="EMBL" id="WIW70706.1"/>
    </source>
</evidence>
<organism evidence="3 4">
    <name type="scientific">Selenobaculum gibii</name>
    <dbReference type="NCBI Taxonomy" id="3054208"/>
    <lineage>
        <taxon>Bacteria</taxon>
        <taxon>Bacillati</taxon>
        <taxon>Bacillota</taxon>
        <taxon>Negativicutes</taxon>
        <taxon>Selenomonadales</taxon>
        <taxon>Selenomonadaceae</taxon>
        <taxon>Selenobaculum</taxon>
    </lineage>
</organism>
<comment type="similarity">
    <text evidence="1 2">Belongs to the UPF0251 family.</text>
</comment>
<reference evidence="3" key="1">
    <citation type="submission" date="2023-03" db="EMBL/GenBank/DDBJ databases">
        <title>Selenobaculum gbiensis gen. nov. sp. nov., a new bacterium isolated from the gut microbiota of IBD patient.</title>
        <authorList>
            <person name="Yeo S."/>
            <person name="Park H."/>
            <person name="Huh C.S."/>
        </authorList>
    </citation>
    <scope>NUCLEOTIDE SEQUENCE</scope>
    <source>
        <strain evidence="3">ICN-92133</strain>
    </source>
</reference>
<dbReference type="Gene3D" id="1.10.10.10">
    <property type="entry name" value="Winged helix-like DNA-binding domain superfamily/Winged helix DNA-binding domain"/>
    <property type="match status" value="1"/>
</dbReference>
<dbReference type="HAMAP" id="MF_00674">
    <property type="entry name" value="UPF0251"/>
    <property type="match status" value="1"/>
</dbReference>
<dbReference type="KEGG" id="sgbi:P3F81_12635"/>
<keyword evidence="4" id="KW-1185">Reference proteome</keyword>
<gene>
    <name evidence="3" type="ORF">P3F81_12635</name>
</gene>
<evidence type="ECO:0000313" key="4">
    <source>
        <dbReference type="Proteomes" id="UP001243623"/>
    </source>
</evidence>
<sequence>MPRPRKWRRVCRMPQNDCFGPLNSASNMDIVMTVDEYEAVRLIDLEGLSQEDCAQRMNVARTTIQGIYSAARKKLADTLVNGRRLIIQGGDYQLCEGDFCNKGCRKK</sequence>
<dbReference type="Proteomes" id="UP001243623">
    <property type="component" value="Chromosome"/>
</dbReference>
<evidence type="ECO:0000256" key="2">
    <source>
        <dbReference type="HAMAP-Rule" id="MF_00674"/>
    </source>
</evidence>
<name>A0A9Y2AIM7_9FIRM</name>